<dbReference type="STRING" id="1238182.C882_3326"/>
<dbReference type="SUPFAM" id="SSF53335">
    <property type="entry name" value="S-adenosyl-L-methionine-dependent methyltransferases"/>
    <property type="match status" value="1"/>
</dbReference>
<dbReference type="CDD" id="cd02440">
    <property type="entry name" value="AdoMet_MTases"/>
    <property type="match status" value="1"/>
</dbReference>
<accession>K9GMZ3</accession>
<dbReference type="Pfam" id="PF13489">
    <property type="entry name" value="Methyltransf_23"/>
    <property type="match status" value="1"/>
</dbReference>
<dbReference type="AlphaFoldDB" id="K9GMZ3"/>
<proteinExistence type="predicted"/>
<dbReference type="eggNOG" id="COG2227">
    <property type="taxonomic scope" value="Bacteria"/>
</dbReference>
<keyword evidence="3" id="KW-1185">Reference proteome</keyword>
<dbReference type="Proteomes" id="UP000009881">
    <property type="component" value="Unassembled WGS sequence"/>
</dbReference>
<gene>
    <name evidence="2" type="ORF">C882_3326</name>
</gene>
<dbReference type="PANTHER" id="PTHR43861:SF3">
    <property type="entry name" value="PUTATIVE (AFU_ORTHOLOGUE AFUA_2G14390)-RELATED"/>
    <property type="match status" value="1"/>
</dbReference>
<reference evidence="2 3" key="1">
    <citation type="journal article" date="2013" name="Genome Announc.">
        <title>Draft Genome Sequence of an Alphaproteobacterium, Caenispirillum salinarum AK4(T), Isolated from a Solar Saltern.</title>
        <authorList>
            <person name="Khatri I."/>
            <person name="Singh A."/>
            <person name="Korpole S."/>
            <person name="Pinnaka A.K."/>
            <person name="Subramanian S."/>
        </authorList>
    </citation>
    <scope>NUCLEOTIDE SEQUENCE [LARGE SCALE GENOMIC DNA]</scope>
    <source>
        <strain evidence="2 3">AK4</strain>
    </source>
</reference>
<keyword evidence="1" id="KW-0808">Transferase</keyword>
<evidence type="ECO:0000313" key="2">
    <source>
        <dbReference type="EMBL" id="EKV26039.1"/>
    </source>
</evidence>
<protein>
    <submittedName>
        <fullName evidence="2">Uncharacterized protein</fullName>
    </submittedName>
</protein>
<dbReference type="EMBL" id="ANHY01000040">
    <property type="protein sequence ID" value="EKV26039.1"/>
    <property type="molecule type" value="Genomic_DNA"/>
</dbReference>
<dbReference type="Gene3D" id="3.40.50.150">
    <property type="entry name" value="Vaccinia Virus protein VP39"/>
    <property type="match status" value="1"/>
</dbReference>
<dbReference type="RefSeq" id="WP_009542946.1">
    <property type="nucleotide sequence ID" value="NZ_ANHY01000040.1"/>
</dbReference>
<evidence type="ECO:0000313" key="3">
    <source>
        <dbReference type="Proteomes" id="UP000009881"/>
    </source>
</evidence>
<dbReference type="GO" id="GO:0016740">
    <property type="term" value="F:transferase activity"/>
    <property type="evidence" value="ECO:0007669"/>
    <property type="project" value="UniProtKB-KW"/>
</dbReference>
<sequence>MTPRCPACDATDWRPLLDLPGRPSLATDLRTLARPLSKVVCGGCGMAANAEHRGDVAIADYENDYGLNTTGAEEHVYFTADGPISRSQAIIDWMRPHLTASPGAVLEVGCGQGNLLARLRDAFPGSRVSGCEASREAVALARSRGLDAMQRAVAPHLPSLPEADLVISFGVLEHVEDAAFFLRALRRACRPGGRAIISVPVQEDGGYDLFFEDHVWHFTAPHLAAAARRAGWRVLTVETGHPVVQGFGLLVCDPGADDDASSAPPTADTGGLNARNRDTWMARFEETNGRLANLRDRPLAVFGAGEMFALLHTYTDLGRCRIERLIDDDAARHGRRLRGVAVTGRDWLAAHPEVPVFVAVNPRYHRAIADGLSPFRGRLTFWC</sequence>
<evidence type="ECO:0000256" key="1">
    <source>
        <dbReference type="ARBA" id="ARBA00022679"/>
    </source>
</evidence>
<name>K9GMZ3_9PROT</name>
<comment type="caution">
    <text evidence="2">The sequence shown here is derived from an EMBL/GenBank/DDBJ whole genome shotgun (WGS) entry which is preliminary data.</text>
</comment>
<dbReference type="InterPro" id="IPR029063">
    <property type="entry name" value="SAM-dependent_MTases_sf"/>
</dbReference>
<dbReference type="PANTHER" id="PTHR43861">
    <property type="entry name" value="TRANS-ACONITATE 2-METHYLTRANSFERASE-RELATED"/>
    <property type="match status" value="1"/>
</dbReference>
<dbReference type="PATRIC" id="fig|1238182.3.peg.4506"/>
<dbReference type="OrthoDB" id="9815644at2"/>
<organism evidence="2 3">
    <name type="scientific">Caenispirillum salinarum AK4</name>
    <dbReference type="NCBI Taxonomy" id="1238182"/>
    <lineage>
        <taxon>Bacteria</taxon>
        <taxon>Pseudomonadati</taxon>
        <taxon>Pseudomonadota</taxon>
        <taxon>Alphaproteobacteria</taxon>
        <taxon>Rhodospirillales</taxon>
        <taxon>Novispirillaceae</taxon>
        <taxon>Caenispirillum</taxon>
    </lineage>
</organism>